<dbReference type="RefSeq" id="WP_262308657.1">
    <property type="nucleotide sequence ID" value="NZ_CP106679.1"/>
</dbReference>
<evidence type="ECO:0008006" key="3">
    <source>
        <dbReference type="Google" id="ProtNLM"/>
    </source>
</evidence>
<evidence type="ECO:0000313" key="2">
    <source>
        <dbReference type="Proteomes" id="UP001065174"/>
    </source>
</evidence>
<dbReference type="Proteomes" id="UP001065174">
    <property type="component" value="Chromosome"/>
</dbReference>
<evidence type="ECO:0000313" key="1">
    <source>
        <dbReference type="EMBL" id="UXP31217.1"/>
    </source>
</evidence>
<name>A0ABY6CL26_9BACT</name>
<organism evidence="1 2">
    <name type="scientific">Reichenbachiella agarivorans</name>
    <dbReference type="NCBI Taxonomy" id="2979464"/>
    <lineage>
        <taxon>Bacteria</taxon>
        <taxon>Pseudomonadati</taxon>
        <taxon>Bacteroidota</taxon>
        <taxon>Cytophagia</taxon>
        <taxon>Cytophagales</taxon>
        <taxon>Reichenbachiellaceae</taxon>
        <taxon>Reichenbachiella</taxon>
    </lineage>
</organism>
<reference evidence="1" key="1">
    <citation type="submission" date="2022-09" db="EMBL/GenBank/DDBJ databases">
        <title>Comparative genomics and taxonomic characterization of three novel marine species of genus Reichenbachiella exhibiting antioxidant and polysaccharide degradation activities.</title>
        <authorList>
            <person name="Muhammad N."/>
            <person name="Lee Y.-J."/>
            <person name="Ko J."/>
            <person name="Kim S.-G."/>
        </authorList>
    </citation>
    <scope>NUCLEOTIDE SEQUENCE</scope>
    <source>
        <strain evidence="1">BKB1-1</strain>
    </source>
</reference>
<accession>A0ABY6CL26</accession>
<dbReference type="PROSITE" id="PS51257">
    <property type="entry name" value="PROKAR_LIPOPROTEIN"/>
    <property type="match status" value="1"/>
</dbReference>
<keyword evidence="2" id="KW-1185">Reference proteome</keyword>
<sequence>MKTRQYTVLYFLIISMLGFACGSAKKLYEQGDYYQAVLKSADKLRKNPDHSKTKAALREAYPMAVNDLLDQVRRAEVSNPMFANTESVYIFEKLNRMYDEIKRSPGALKVIPNPTSYYQQLAQSKLAAAEEQYAEGIKELNVGRRANAKIAYAYFQMANKFEPNYKDVQDKIEEAYSSAILTVLAQLQPVQSQAYQLSGDFFYDQVKKVFRQIEGNEFIRFYTPEEAQRVNLQRPHHVLTMNFLDFVVGETHTQERIEKVERDSVVVGQVKMDDGSIKKVYNTVSAKLTIRRMEVVSGGILRYHIQDEYSSVSLRKEDLRGEFVWYNQWGSFNGDERALSKEQLAICNGKMIMPPPPQELFVEFTRPIYSQLSSQLTRFYDGY</sequence>
<gene>
    <name evidence="1" type="ORF">N6H18_12745</name>
</gene>
<protein>
    <recommendedName>
        <fullName evidence="3">Lipoprotein</fullName>
    </recommendedName>
</protein>
<dbReference type="EMBL" id="CP106679">
    <property type="protein sequence ID" value="UXP31217.1"/>
    <property type="molecule type" value="Genomic_DNA"/>
</dbReference>
<proteinExistence type="predicted"/>